<keyword evidence="2" id="KW-1185">Reference proteome</keyword>
<organism evidence="1 2">
    <name type="scientific">Adhaeribacter aerolatus</name>
    <dbReference type="NCBI Taxonomy" id="670289"/>
    <lineage>
        <taxon>Bacteria</taxon>
        <taxon>Pseudomonadati</taxon>
        <taxon>Bacteroidota</taxon>
        <taxon>Cytophagia</taxon>
        <taxon>Cytophagales</taxon>
        <taxon>Hymenobacteraceae</taxon>
        <taxon>Adhaeribacter</taxon>
    </lineage>
</organism>
<gene>
    <name evidence="1" type="ORF">AAE02nite_30670</name>
</gene>
<evidence type="ECO:0000313" key="1">
    <source>
        <dbReference type="EMBL" id="GEO05403.1"/>
    </source>
</evidence>
<dbReference type="AlphaFoldDB" id="A0A512B0C6"/>
<protein>
    <submittedName>
        <fullName evidence="1">Uncharacterized protein</fullName>
    </submittedName>
</protein>
<proteinExistence type="predicted"/>
<comment type="caution">
    <text evidence="1">The sequence shown here is derived from an EMBL/GenBank/DDBJ whole genome shotgun (WGS) entry which is preliminary data.</text>
</comment>
<accession>A0A512B0C6</accession>
<dbReference type="EMBL" id="BJYS01000023">
    <property type="protein sequence ID" value="GEO05403.1"/>
    <property type="molecule type" value="Genomic_DNA"/>
</dbReference>
<reference evidence="1 2" key="1">
    <citation type="submission" date="2019-07" db="EMBL/GenBank/DDBJ databases">
        <title>Whole genome shotgun sequence of Adhaeribacter aerolatus NBRC 106133.</title>
        <authorList>
            <person name="Hosoyama A."/>
            <person name="Uohara A."/>
            <person name="Ohji S."/>
            <person name="Ichikawa N."/>
        </authorList>
    </citation>
    <scope>NUCLEOTIDE SEQUENCE [LARGE SCALE GENOMIC DNA]</scope>
    <source>
        <strain evidence="1 2">NBRC 106133</strain>
    </source>
</reference>
<name>A0A512B0C6_9BACT</name>
<evidence type="ECO:0000313" key="2">
    <source>
        <dbReference type="Proteomes" id="UP000321532"/>
    </source>
</evidence>
<dbReference type="Proteomes" id="UP000321532">
    <property type="component" value="Unassembled WGS sequence"/>
</dbReference>
<sequence>MWLFSSGLRTFKILARTILQFIKDVVMGLDNIINKVKKEIDVLRGEEVKDTEFSNENTYPDERSATEAFVRSKQKLFGVDNWSGLPGINSTFKLFDGAGNKVTDRDPQIGDFVQIILPGPGPENWVTVTNIRNEENLAEFTVSPSPAPAPHTNNTEEVKHFFGKEASSTFRVERQENKLKAYEIGRNERPNNQGAEAGNRAVVNTLIAEGGWAGFQALQWDKLTRYLVHLKEAKV</sequence>